<dbReference type="InterPro" id="IPR045584">
    <property type="entry name" value="Pilin-like"/>
</dbReference>
<dbReference type="AlphaFoldDB" id="A0A7M2X2W7"/>
<evidence type="ECO:0000313" key="1">
    <source>
        <dbReference type="EMBL" id="QOV91772.1"/>
    </source>
</evidence>
<organism evidence="1 2">
    <name type="scientific">Humisphaera borealis</name>
    <dbReference type="NCBI Taxonomy" id="2807512"/>
    <lineage>
        <taxon>Bacteria</taxon>
        <taxon>Pseudomonadati</taxon>
        <taxon>Planctomycetota</taxon>
        <taxon>Phycisphaerae</taxon>
        <taxon>Tepidisphaerales</taxon>
        <taxon>Tepidisphaeraceae</taxon>
        <taxon>Humisphaera</taxon>
    </lineage>
</organism>
<dbReference type="KEGG" id="hbs:IPV69_10615"/>
<evidence type="ECO:0008006" key="3">
    <source>
        <dbReference type="Google" id="ProtNLM"/>
    </source>
</evidence>
<dbReference type="RefSeq" id="WP_206295084.1">
    <property type="nucleotide sequence ID" value="NZ_CP063458.1"/>
</dbReference>
<accession>A0A7M2X2W7</accession>
<evidence type="ECO:0000313" key="2">
    <source>
        <dbReference type="Proteomes" id="UP000593765"/>
    </source>
</evidence>
<dbReference type="Proteomes" id="UP000593765">
    <property type="component" value="Chromosome"/>
</dbReference>
<sequence length="231" mass="24690">MARFILHPSSFILPARRRRSFGFTLNELLVVIALAVLILALALPAFNAITGSRTLESAENQISSYLASTRAQAIGLQEPRGVVLFTDAGTGRVTLVQVQYPPGVTRPQIDLLGVADDMALPVGVGLQAVPNGTGASGSPPAYPWPATAIVMFDGDGKLLLDNVSYTSTSNLGKRLRATANFPTTLTNIGFVLYDKPAYDSQVGAAAQKKWMDENAIPFLVNRYNGTLLRGE</sequence>
<keyword evidence="2" id="KW-1185">Reference proteome</keyword>
<protein>
    <recommendedName>
        <fullName evidence="3">Prepilin-type N-terminal cleavage/methylation domain-containing protein</fullName>
    </recommendedName>
</protein>
<reference evidence="1 2" key="1">
    <citation type="submission" date="2020-10" db="EMBL/GenBank/DDBJ databases">
        <title>Wide distribution of Phycisphaera-like planctomycetes from WD2101 soil group in peatlands and genome analysis of the first cultivated representative.</title>
        <authorList>
            <person name="Dedysh S.N."/>
            <person name="Beletsky A.V."/>
            <person name="Ivanova A."/>
            <person name="Kulichevskaya I.S."/>
            <person name="Suzina N.E."/>
            <person name="Philippov D.A."/>
            <person name="Rakitin A.L."/>
            <person name="Mardanov A.V."/>
            <person name="Ravin N.V."/>
        </authorList>
    </citation>
    <scope>NUCLEOTIDE SEQUENCE [LARGE SCALE GENOMIC DNA]</scope>
    <source>
        <strain evidence="1 2">M1803</strain>
    </source>
</reference>
<proteinExistence type="predicted"/>
<dbReference type="SUPFAM" id="SSF54523">
    <property type="entry name" value="Pili subunits"/>
    <property type="match status" value="1"/>
</dbReference>
<name>A0A7M2X2W7_9BACT</name>
<dbReference type="EMBL" id="CP063458">
    <property type="protein sequence ID" value="QOV91772.1"/>
    <property type="molecule type" value="Genomic_DNA"/>
</dbReference>
<gene>
    <name evidence="1" type="ORF">IPV69_10615</name>
</gene>